<evidence type="ECO:0000256" key="5">
    <source>
        <dbReference type="ARBA" id="ARBA00023125"/>
    </source>
</evidence>
<evidence type="ECO:0000259" key="9">
    <source>
        <dbReference type="SMART" id="SM00881"/>
    </source>
</evidence>
<feature type="domain" description="CoA-binding" evidence="9">
    <location>
        <begin position="104"/>
        <end position="205"/>
    </location>
</feature>
<dbReference type="NCBIfam" id="NF003994">
    <property type="entry name" value="PRK05472.2-3"/>
    <property type="match status" value="1"/>
</dbReference>
<dbReference type="RefSeq" id="WP_332520808.1">
    <property type="nucleotide sequence ID" value="NZ_JANRHA010000025.1"/>
</dbReference>
<feature type="region of interest" description="Disordered" evidence="8">
    <location>
        <begin position="237"/>
        <end position="287"/>
    </location>
</feature>
<evidence type="ECO:0000313" key="11">
    <source>
        <dbReference type="Proteomes" id="UP001152755"/>
    </source>
</evidence>
<dbReference type="PANTHER" id="PTHR35786">
    <property type="entry name" value="REDOX-SENSING TRANSCRIPTIONAL REPRESSOR REX"/>
    <property type="match status" value="1"/>
</dbReference>
<dbReference type="NCBIfam" id="NF003992">
    <property type="entry name" value="PRK05472.2-1"/>
    <property type="match status" value="1"/>
</dbReference>
<dbReference type="GO" id="GO:0051775">
    <property type="term" value="P:response to redox state"/>
    <property type="evidence" value="ECO:0007669"/>
    <property type="project" value="InterPro"/>
</dbReference>
<dbReference type="Pfam" id="PF06971">
    <property type="entry name" value="Put_DNA-bind_N"/>
    <property type="match status" value="1"/>
</dbReference>
<keyword evidence="6 7" id="KW-0804">Transcription</keyword>
<dbReference type="InterPro" id="IPR003781">
    <property type="entry name" value="CoA-bd"/>
</dbReference>
<dbReference type="PANTHER" id="PTHR35786:SF1">
    <property type="entry name" value="REDOX-SENSING TRANSCRIPTIONAL REPRESSOR REX 1"/>
    <property type="match status" value="1"/>
</dbReference>
<dbReference type="Gene3D" id="1.10.10.10">
    <property type="entry name" value="Winged helix-like DNA-binding domain superfamily/Winged helix DNA-binding domain"/>
    <property type="match status" value="1"/>
</dbReference>
<dbReference type="InterPro" id="IPR036390">
    <property type="entry name" value="WH_DNA-bd_sf"/>
</dbReference>
<dbReference type="GO" id="GO:0005737">
    <property type="term" value="C:cytoplasm"/>
    <property type="evidence" value="ECO:0007669"/>
    <property type="project" value="UniProtKB-SubCell"/>
</dbReference>
<dbReference type="SUPFAM" id="SSF51735">
    <property type="entry name" value="NAD(P)-binding Rossmann-fold domains"/>
    <property type="match status" value="1"/>
</dbReference>
<dbReference type="GO" id="GO:0045892">
    <property type="term" value="P:negative regulation of DNA-templated transcription"/>
    <property type="evidence" value="ECO:0007669"/>
    <property type="project" value="InterPro"/>
</dbReference>
<comment type="subunit">
    <text evidence="7">Homodimer.</text>
</comment>
<dbReference type="NCBIfam" id="NF003996">
    <property type="entry name" value="PRK05472.2-5"/>
    <property type="match status" value="1"/>
</dbReference>
<dbReference type="SUPFAM" id="SSF46785">
    <property type="entry name" value="Winged helix' DNA-binding domain"/>
    <property type="match status" value="1"/>
</dbReference>
<dbReference type="InterPro" id="IPR009718">
    <property type="entry name" value="Rex_DNA-bd_C_dom"/>
</dbReference>
<evidence type="ECO:0000313" key="10">
    <source>
        <dbReference type="EMBL" id="MDG3017133.1"/>
    </source>
</evidence>
<dbReference type="Pfam" id="PF02629">
    <property type="entry name" value="CoA_binding"/>
    <property type="match status" value="1"/>
</dbReference>
<dbReference type="InterPro" id="IPR058236">
    <property type="entry name" value="Rex_actinobacterial-type"/>
</dbReference>
<dbReference type="GO" id="GO:0003700">
    <property type="term" value="F:DNA-binding transcription factor activity"/>
    <property type="evidence" value="ECO:0007669"/>
    <property type="project" value="UniProtKB-UniRule"/>
</dbReference>
<organism evidence="10 11">
    <name type="scientific">Speluncibacter jeojiensis</name>
    <dbReference type="NCBI Taxonomy" id="2710754"/>
    <lineage>
        <taxon>Bacteria</taxon>
        <taxon>Bacillati</taxon>
        <taxon>Actinomycetota</taxon>
        <taxon>Actinomycetes</taxon>
        <taxon>Mycobacteriales</taxon>
        <taxon>Speluncibacteraceae</taxon>
        <taxon>Speluncibacter</taxon>
    </lineage>
</organism>
<comment type="similarity">
    <text evidence="7">Belongs to the transcriptional regulatory Rex family.</text>
</comment>
<keyword evidence="5 7" id="KW-0238">DNA-binding</keyword>
<comment type="function">
    <text evidence="7">Modulates transcription in response to changes in cellular NADH/NAD(+) redox state.</text>
</comment>
<keyword evidence="4 7" id="KW-0520">NAD</keyword>
<proteinExistence type="inferred from homology"/>
<keyword evidence="2 7" id="KW-0678">Repressor</keyword>
<protein>
    <recommendedName>
        <fullName evidence="7">Redox-sensing transcriptional repressor Rex</fullName>
    </recommendedName>
</protein>
<dbReference type="EMBL" id="JANRHA010000025">
    <property type="protein sequence ID" value="MDG3017133.1"/>
    <property type="molecule type" value="Genomic_DNA"/>
</dbReference>
<evidence type="ECO:0000256" key="3">
    <source>
        <dbReference type="ARBA" id="ARBA00023015"/>
    </source>
</evidence>
<keyword evidence="3 7" id="KW-0805">Transcription regulation</keyword>
<sequence>MAEEHQAHGRDTRRVGVDVPAGAPREITRDIPNATVGRLALYLRVLSAMAESGTELVSSEQLAEAAGVGSAKLRKDLSFLGSNGVRGVGYDVDNLIARIETALGLDRGHRVVLVGVGNLGHALAGYGGFGRRGFSMVALFDVDPALVGTTVRGLPVRHMNDLDRVCAEVGSTIGVIATPPEAAQAACDRLVDAGVHSILNFAPVVLQVPEHIEMRRVDLAVEMQVLSFHIARNARQAAGESAGREPRRGARPGVLSAARQDGRSSQSVPGAGSAGNTSPRSGSVVAQ</sequence>
<dbReference type="NCBIfam" id="NF003995">
    <property type="entry name" value="PRK05472.2-4"/>
    <property type="match status" value="1"/>
</dbReference>
<feature type="binding site" evidence="7">
    <location>
        <begin position="115"/>
        <end position="120"/>
    </location>
    <ligand>
        <name>NAD(+)</name>
        <dbReference type="ChEBI" id="CHEBI:57540"/>
    </ligand>
</feature>
<evidence type="ECO:0000256" key="7">
    <source>
        <dbReference type="HAMAP-Rule" id="MF_01131"/>
    </source>
</evidence>
<dbReference type="AlphaFoldDB" id="A0A9X4M882"/>
<dbReference type="HAMAP" id="MF_01131">
    <property type="entry name" value="Rex"/>
    <property type="match status" value="1"/>
</dbReference>
<dbReference type="SMART" id="SM00881">
    <property type="entry name" value="CoA_binding"/>
    <property type="match status" value="1"/>
</dbReference>
<dbReference type="NCBIfam" id="NF003993">
    <property type="entry name" value="PRK05472.2-2"/>
    <property type="match status" value="1"/>
</dbReference>
<evidence type="ECO:0000256" key="2">
    <source>
        <dbReference type="ARBA" id="ARBA00022491"/>
    </source>
</evidence>
<comment type="caution">
    <text evidence="10">The sequence shown here is derived from an EMBL/GenBank/DDBJ whole genome shotgun (WGS) entry which is preliminary data.</text>
</comment>
<name>A0A9X4M882_9ACTN</name>
<gene>
    <name evidence="7" type="primary">rex</name>
    <name evidence="10" type="ORF">NVS88_21490</name>
</gene>
<dbReference type="Gene3D" id="3.40.50.720">
    <property type="entry name" value="NAD(P)-binding Rossmann-like Domain"/>
    <property type="match status" value="1"/>
</dbReference>
<comment type="subcellular location">
    <subcellularLocation>
        <location evidence="7">Cytoplasm</location>
    </subcellularLocation>
</comment>
<evidence type="ECO:0000256" key="6">
    <source>
        <dbReference type="ARBA" id="ARBA00023163"/>
    </source>
</evidence>
<evidence type="ECO:0000256" key="8">
    <source>
        <dbReference type="SAM" id="MobiDB-lite"/>
    </source>
</evidence>
<dbReference type="Proteomes" id="UP001152755">
    <property type="component" value="Unassembled WGS sequence"/>
</dbReference>
<keyword evidence="11" id="KW-1185">Reference proteome</keyword>
<dbReference type="InterPro" id="IPR022876">
    <property type="entry name" value="Tscrpt_rep_Rex"/>
</dbReference>
<feature type="DNA-binding region" description="H-T-H motif" evidence="7">
    <location>
        <begin position="41"/>
        <end position="80"/>
    </location>
</feature>
<dbReference type="InterPro" id="IPR036291">
    <property type="entry name" value="NAD(P)-bd_dom_sf"/>
</dbReference>
<accession>A0A9X4M882</accession>
<evidence type="ECO:0000256" key="4">
    <source>
        <dbReference type="ARBA" id="ARBA00023027"/>
    </source>
</evidence>
<dbReference type="NCBIfam" id="NF003989">
    <property type="entry name" value="PRK05472.1-3"/>
    <property type="match status" value="1"/>
</dbReference>
<feature type="compositionally biased region" description="Polar residues" evidence="8">
    <location>
        <begin position="263"/>
        <end position="287"/>
    </location>
</feature>
<evidence type="ECO:0000256" key="1">
    <source>
        <dbReference type="ARBA" id="ARBA00022490"/>
    </source>
</evidence>
<dbReference type="GO" id="GO:0003677">
    <property type="term" value="F:DNA binding"/>
    <property type="evidence" value="ECO:0007669"/>
    <property type="project" value="UniProtKB-UniRule"/>
</dbReference>
<keyword evidence="1 7" id="KW-0963">Cytoplasm</keyword>
<dbReference type="InterPro" id="IPR036388">
    <property type="entry name" value="WH-like_DNA-bd_sf"/>
</dbReference>
<reference evidence="10" key="1">
    <citation type="submission" date="2022-08" db="EMBL/GenBank/DDBJ databases">
        <title>Genome analysis of Corynebacteriales strain.</title>
        <authorList>
            <person name="Lee S.D."/>
        </authorList>
    </citation>
    <scope>NUCLEOTIDE SEQUENCE</scope>
    <source>
        <strain evidence="10">D3-21</strain>
    </source>
</reference>